<evidence type="ECO:0008006" key="4">
    <source>
        <dbReference type="Google" id="ProtNLM"/>
    </source>
</evidence>
<organism evidence="2 3">
    <name type="scientific">Pontibacter qinzhouensis</name>
    <dbReference type="NCBI Taxonomy" id="2603253"/>
    <lineage>
        <taxon>Bacteria</taxon>
        <taxon>Pseudomonadati</taxon>
        <taxon>Bacteroidota</taxon>
        <taxon>Cytophagia</taxon>
        <taxon>Cytophagales</taxon>
        <taxon>Hymenobacteraceae</taxon>
        <taxon>Pontibacter</taxon>
    </lineage>
</organism>
<feature type="chain" id="PRO_5023036697" description="DUF1579 domain-containing protein" evidence="1">
    <location>
        <begin position="24"/>
        <end position="190"/>
    </location>
</feature>
<evidence type="ECO:0000313" key="3">
    <source>
        <dbReference type="Proteomes" id="UP000321926"/>
    </source>
</evidence>
<accession>A0A5C8K7C7</accession>
<keyword evidence="3" id="KW-1185">Reference proteome</keyword>
<evidence type="ECO:0000313" key="2">
    <source>
        <dbReference type="EMBL" id="TXK46814.1"/>
    </source>
</evidence>
<gene>
    <name evidence="2" type="ORF">FVR03_10330</name>
</gene>
<sequence length="190" mass="21476">MKKSLIFVLAAVLLAWTATAVKAQTPAQLTSSDAAFLLQKTVGNWLVVRSTWQPETKQMLNTPGKGIFSPSATDVSVHEQYEFTGADGTIQKEEGYLKFSKKRNQFEFVKLNDATGKEVLLFTGSWYPEYKTLLLTAVTPIKSSRAQAEQWRYVFQEDGTFSKIVHQADKKGNMQLTYQYQYTPTRTAEL</sequence>
<comment type="caution">
    <text evidence="2">The sequence shown here is derived from an EMBL/GenBank/DDBJ whole genome shotgun (WGS) entry which is preliminary data.</text>
</comment>
<protein>
    <recommendedName>
        <fullName evidence="4">DUF1579 domain-containing protein</fullName>
    </recommendedName>
</protein>
<reference evidence="2 3" key="1">
    <citation type="submission" date="2019-08" db="EMBL/GenBank/DDBJ databases">
        <authorList>
            <person name="Shi S."/>
        </authorList>
    </citation>
    <scope>NUCLEOTIDE SEQUENCE [LARGE SCALE GENOMIC DNA]</scope>
    <source>
        <strain evidence="2 3">GY10130</strain>
    </source>
</reference>
<dbReference type="Proteomes" id="UP000321926">
    <property type="component" value="Unassembled WGS sequence"/>
</dbReference>
<feature type="signal peptide" evidence="1">
    <location>
        <begin position="1"/>
        <end position="23"/>
    </location>
</feature>
<dbReference type="OrthoDB" id="850476at2"/>
<proteinExistence type="predicted"/>
<name>A0A5C8K7C7_9BACT</name>
<dbReference type="RefSeq" id="WP_147921668.1">
    <property type="nucleotide sequence ID" value="NZ_VRTY01000032.1"/>
</dbReference>
<dbReference type="EMBL" id="VRTY01000032">
    <property type="protein sequence ID" value="TXK46814.1"/>
    <property type="molecule type" value="Genomic_DNA"/>
</dbReference>
<evidence type="ECO:0000256" key="1">
    <source>
        <dbReference type="SAM" id="SignalP"/>
    </source>
</evidence>
<keyword evidence="1" id="KW-0732">Signal</keyword>
<dbReference type="AlphaFoldDB" id="A0A5C8K7C7"/>